<evidence type="ECO:0000256" key="1">
    <source>
        <dbReference type="ARBA" id="ARBA00004141"/>
    </source>
</evidence>
<dbReference type="Pfam" id="PF00005">
    <property type="entry name" value="ABC_tran"/>
    <property type="match status" value="2"/>
</dbReference>
<keyword evidence="12" id="KW-1185">Reference proteome</keyword>
<dbReference type="GO" id="GO:0005524">
    <property type="term" value="F:ATP binding"/>
    <property type="evidence" value="ECO:0007669"/>
    <property type="project" value="UniProtKB-KW"/>
</dbReference>
<feature type="region of interest" description="Disordered" evidence="8">
    <location>
        <begin position="549"/>
        <end position="573"/>
    </location>
</feature>
<protein>
    <submittedName>
        <fullName evidence="11">ATP-binding cassette domain-containing protein</fullName>
    </submittedName>
</protein>
<feature type="region of interest" description="Disordered" evidence="8">
    <location>
        <begin position="402"/>
        <end position="437"/>
    </location>
</feature>
<dbReference type="SUPFAM" id="SSF52540">
    <property type="entry name" value="P-loop containing nucleoside triphosphate hydrolases"/>
    <property type="match status" value="2"/>
</dbReference>
<comment type="caution">
    <text evidence="11">The sequence shown here is derived from an EMBL/GenBank/DDBJ whole genome shotgun (WGS) entry which is preliminary data.</text>
</comment>
<feature type="transmembrane region" description="Helical" evidence="9">
    <location>
        <begin position="754"/>
        <end position="776"/>
    </location>
</feature>
<proteinExistence type="predicted"/>
<feature type="transmembrane region" description="Helical" evidence="9">
    <location>
        <begin position="907"/>
        <end position="927"/>
    </location>
</feature>
<dbReference type="InterPro" id="IPR003339">
    <property type="entry name" value="ABC/ECF_trnsptr_transmembrane"/>
</dbReference>
<feature type="compositionally biased region" description="Basic and acidic residues" evidence="8">
    <location>
        <begin position="701"/>
        <end position="716"/>
    </location>
</feature>
<organism evidence="11 12">
    <name type="scientific">Microbacterium fluvii</name>
    <dbReference type="NCBI Taxonomy" id="415215"/>
    <lineage>
        <taxon>Bacteria</taxon>
        <taxon>Bacillati</taxon>
        <taxon>Actinomycetota</taxon>
        <taxon>Actinomycetes</taxon>
        <taxon>Micrococcales</taxon>
        <taxon>Microbacteriaceae</taxon>
        <taxon>Microbacterium</taxon>
    </lineage>
</organism>
<comment type="subcellular location">
    <subcellularLocation>
        <location evidence="1">Membrane</location>
        <topology evidence="1">Multi-pass membrane protein</topology>
    </subcellularLocation>
</comment>
<evidence type="ECO:0000256" key="3">
    <source>
        <dbReference type="ARBA" id="ARBA00022692"/>
    </source>
</evidence>
<feature type="transmembrane region" description="Helical" evidence="9">
    <location>
        <begin position="783"/>
        <end position="803"/>
    </location>
</feature>
<evidence type="ECO:0000256" key="6">
    <source>
        <dbReference type="ARBA" id="ARBA00022989"/>
    </source>
</evidence>
<evidence type="ECO:0000256" key="9">
    <source>
        <dbReference type="SAM" id="Phobius"/>
    </source>
</evidence>
<dbReference type="InterPro" id="IPR015854">
    <property type="entry name" value="ABC_transpr_LolD-like"/>
</dbReference>
<feature type="transmembrane region" description="Helical" evidence="9">
    <location>
        <begin position="65"/>
        <end position="85"/>
    </location>
</feature>
<keyword evidence="6 9" id="KW-1133">Transmembrane helix</keyword>
<dbReference type="InterPro" id="IPR015856">
    <property type="entry name" value="ABC_transpr_CbiO/EcfA_su"/>
</dbReference>
<feature type="compositionally biased region" description="Basic and acidic residues" evidence="8">
    <location>
        <begin position="723"/>
        <end position="745"/>
    </location>
</feature>
<dbReference type="Gene3D" id="1.10.1760.20">
    <property type="match status" value="1"/>
</dbReference>
<keyword evidence="7 9" id="KW-0472">Membrane</keyword>
<evidence type="ECO:0000256" key="7">
    <source>
        <dbReference type="ARBA" id="ARBA00023136"/>
    </source>
</evidence>
<sequence length="1013" mass="104619">MSLRPSALKPAAALAAGFIVVRVVYRVLFHGADGGGLVLLPMPVLRLPAPFAHVELLGPATLDGVWTAAVSAVPIAATILAFGVLNALVDVPRLIARGARRGPLRGVARMLSIAWATLPALADAVRSARFARRLRGERGGVRVLAPVLERTLERATAVAAALELRGYAGSAREGDCDHPVELRGVSAGFAASPTVAVDDVSLGTGRLVLLAGPTGSGKSTLLRALAGLHSQVDGGWLTGRMRVVGLDRQTVPPRDTSRTVGVVLQHPRDAFATERVRDEVGLALELRGVAPVIAEARVAEVAERVGIVELLDRPVRGLSAGQATLVAIAAAIVEQPILLLVDEPLADLDIAARARIVALLDALAHEAGMCVVVAEHRTAALAGIADEVLLISEGVVRADSVSELGADTTPPETGASGPIRTEWPSAASTRRSNGRAEGETAAASAAATARAVLEVRGLTVRHGDTVAVADAALAVNAGQIVALTGPNGAGKSSLLAAIALADSDDAVQVGGRRADWRDRAIALVPDASDDLFVRDTVAAECRHADRAARSAHRVAPRGTGSGRGARRGALAGGASVPDTAERFAALLGLDPHGAGFARRLAQHPRDLSVGERRCLAIALQTAHLPRVLLIDEPTRGLDAAARDLVAGSIVAQADAGTAVVLATHEAELAAALADRVLPIEGGVVEQAQHVSSRRFAPRSTPGEHKSGTSRAQRDETQPPGVERAQRDETSPRPDASRAQRDETSRPARPSWRTLALVAANLAAATAFLWPLVAIAVPAQAHAAVPYIALALAPVAVVLVLALLDGSVRSAHTLALLAVLAAIGAAIRIVGTGVGGVEALFVLLILAGRAYGPRFGLLVGAASILLSAVVWGGVGPWLPFQMFACGWIGAGAGLLPRRVRGWAEIGMLCAYGVVGSYAFGLIMNMWFWPFAVGADTSISYVPGGSVGENLANFLVYSLVTSTLTWDTLRAVTTVIGLIVVGRPVLAALRRAKPVAPASAVEPDHTVLATASHRP</sequence>
<dbReference type="InterPro" id="IPR003593">
    <property type="entry name" value="AAA+_ATPase"/>
</dbReference>
<dbReference type="InterPro" id="IPR017871">
    <property type="entry name" value="ABC_transporter-like_CS"/>
</dbReference>
<evidence type="ECO:0000256" key="2">
    <source>
        <dbReference type="ARBA" id="ARBA00022448"/>
    </source>
</evidence>
<keyword evidence="2" id="KW-0813">Transport</keyword>
<feature type="region of interest" description="Disordered" evidence="8">
    <location>
        <begin position="688"/>
        <end position="747"/>
    </location>
</feature>
<gene>
    <name evidence="11" type="ORF">ACFQRL_12460</name>
</gene>
<dbReference type="InterPro" id="IPR027417">
    <property type="entry name" value="P-loop_NTPase"/>
</dbReference>
<feature type="transmembrane region" description="Helical" evidence="9">
    <location>
        <begin position="815"/>
        <end position="847"/>
    </location>
</feature>
<dbReference type="Pfam" id="PF02361">
    <property type="entry name" value="CbiQ"/>
    <property type="match status" value="1"/>
</dbReference>
<feature type="transmembrane region" description="Helical" evidence="9">
    <location>
        <begin position="879"/>
        <end position="895"/>
    </location>
</feature>
<keyword evidence="5 11" id="KW-0067">ATP-binding</keyword>
<dbReference type="PROSITE" id="PS50893">
    <property type="entry name" value="ABC_TRANSPORTER_2"/>
    <property type="match status" value="2"/>
</dbReference>
<keyword evidence="3 9" id="KW-0812">Transmembrane</keyword>
<feature type="transmembrane region" description="Helical" evidence="9">
    <location>
        <begin position="106"/>
        <end position="125"/>
    </location>
</feature>
<reference evidence="12" key="1">
    <citation type="journal article" date="2019" name="Int. J. Syst. Evol. Microbiol.">
        <title>The Global Catalogue of Microorganisms (GCM) 10K type strain sequencing project: providing services to taxonomists for standard genome sequencing and annotation.</title>
        <authorList>
            <consortium name="The Broad Institute Genomics Platform"/>
            <consortium name="The Broad Institute Genome Sequencing Center for Infectious Disease"/>
            <person name="Wu L."/>
            <person name="Ma J."/>
        </authorList>
    </citation>
    <scope>NUCLEOTIDE SEQUENCE [LARGE SCALE GENOMIC DNA]</scope>
    <source>
        <strain evidence="12">CGMCC 1.15772</strain>
    </source>
</reference>
<feature type="transmembrane region" description="Helical" evidence="9">
    <location>
        <begin position="854"/>
        <end position="873"/>
    </location>
</feature>
<evidence type="ECO:0000313" key="11">
    <source>
        <dbReference type="EMBL" id="MFC7269778.1"/>
    </source>
</evidence>
<dbReference type="Proteomes" id="UP001596507">
    <property type="component" value="Unassembled WGS sequence"/>
</dbReference>
<feature type="domain" description="ABC transporter" evidence="10">
    <location>
        <begin position="180"/>
        <end position="418"/>
    </location>
</feature>
<keyword evidence="4" id="KW-0547">Nucleotide-binding</keyword>
<dbReference type="CDD" id="cd16914">
    <property type="entry name" value="EcfT"/>
    <property type="match status" value="1"/>
</dbReference>
<dbReference type="CDD" id="cd03225">
    <property type="entry name" value="ABC_cobalt_CbiO_domain1"/>
    <property type="match status" value="1"/>
</dbReference>
<evidence type="ECO:0000259" key="10">
    <source>
        <dbReference type="PROSITE" id="PS50893"/>
    </source>
</evidence>
<feature type="transmembrane region" description="Helical" evidence="9">
    <location>
        <begin position="967"/>
        <end position="987"/>
    </location>
</feature>
<dbReference type="SMART" id="SM00382">
    <property type="entry name" value="AAA"/>
    <property type="match status" value="2"/>
</dbReference>
<dbReference type="Gene3D" id="3.40.50.300">
    <property type="entry name" value="P-loop containing nucleotide triphosphate hydrolases"/>
    <property type="match status" value="2"/>
</dbReference>
<dbReference type="PROSITE" id="PS00211">
    <property type="entry name" value="ABC_TRANSPORTER_1"/>
    <property type="match status" value="2"/>
</dbReference>
<dbReference type="RefSeq" id="WP_262874698.1">
    <property type="nucleotide sequence ID" value="NZ_BAABKW010000001.1"/>
</dbReference>
<name>A0ABW2HIE6_9MICO</name>
<evidence type="ECO:0000256" key="5">
    <source>
        <dbReference type="ARBA" id="ARBA00022840"/>
    </source>
</evidence>
<accession>A0ABW2HIE6</accession>
<dbReference type="PANTHER" id="PTHR24220">
    <property type="entry name" value="IMPORT ATP-BINDING PROTEIN"/>
    <property type="match status" value="1"/>
</dbReference>
<dbReference type="InterPro" id="IPR003439">
    <property type="entry name" value="ABC_transporter-like_ATP-bd"/>
</dbReference>
<evidence type="ECO:0000313" key="12">
    <source>
        <dbReference type="Proteomes" id="UP001596507"/>
    </source>
</evidence>
<dbReference type="PANTHER" id="PTHR24220:SF687">
    <property type="entry name" value="ABC TRANSPORTER ATP-BINDING PROTEIN SCO2324-RELATED"/>
    <property type="match status" value="1"/>
</dbReference>
<feature type="domain" description="ABC transporter" evidence="10">
    <location>
        <begin position="453"/>
        <end position="706"/>
    </location>
</feature>
<evidence type="ECO:0000256" key="8">
    <source>
        <dbReference type="SAM" id="MobiDB-lite"/>
    </source>
</evidence>
<dbReference type="EMBL" id="JBHTBE010000003">
    <property type="protein sequence ID" value="MFC7269778.1"/>
    <property type="molecule type" value="Genomic_DNA"/>
</dbReference>
<evidence type="ECO:0000256" key="4">
    <source>
        <dbReference type="ARBA" id="ARBA00022741"/>
    </source>
</evidence>